<dbReference type="Proteomes" id="UP000607645">
    <property type="component" value="Unassembled WGS sequence"/>
</dbReference>
<keyword evidence="1" id="KW-0812">Transmembrane</keyword>
<dbReference type="AlphaFoldDB" id="A0A8J6J5G5"/>
<keyword evidence="1" id="KW-0472">Membrane</keyword>
<feature type="transmembrane region" description="Helical" evidence="1">
    <location>
        <begin position="46"/>
        <end position="70"/>
    </location>
</feature>
<reference evidence="2" key="1">
    <citation type="submission" date="2020-08" db="EMBL/GenBank/DDBJ databases">
        <title>Genome public.</title>
        <authorList>
            <person name="Liu C."/>
            <person name="Sun Q."/>
        </authorList>
    </citation>
    <scope>NUCLEOTIDE SEQUENCE</scope>
    <source>
        <strain evidence="2">NSJ-52</strain>
    </source>
</reference>
<evidence type="ECO:0000256" key="1">
    <source>
        <dbReference type="SAM" id="Phobius"/>
    </source>
</evidence>
<accession>A0A8J6J5G5</accession>
<dbReference type="EMBL" id="JACOPQ010000003">
    <property type="protein sequence ID" value="MBC5736522.1"/>
    <property type="molecule type" value="Genomic_DNA"/>
</dbReference>
<comment type="caution">
    <text evidence="2">The sequence shown here is derived from an EMBL/GenBank/DDBJ whole genome shotgun (WGS) entry which is preliminary data.</text>
</comment>
<name>A0A8J6J5G5_9FIRM</name>
<sequence length="479" mass="50821">MKLNSEEALIRAALSEIETPAYEIERTVRNAMRQDTAARPRHFPRAALLAAALVAVLAVGAAAVSISGLWTRFFPNPVPSSAITTVNESQTAGGYTLTLEDAVADDNGIILLLTLSRADGGAIDPAIRLSSKSMHVKLFADGREFPGGFDRLPVLSDDGKSLLFCFEARSNRLSDFVGLSGKTLTFTADGVAAPLYSPGAFGYRPEEPADLAPLAEVEIPSLAPLGHVDFMEDGDLEPVRAAIAAQDISIPLPLGDEFPQCAVRGAVILKEGLAIAIAQDRGESGSRVCTGILPSALIDTRDGTRYDMEQGVGFPLADGGETQLQLYTFYGCPLTAEDLPYLQLEVDYDIDEVYSAAPFSLTFVPDGDAAMILPMEQTVEVSGVTLHVEELRLSALRVNLRFGDPMDPISATLRATETAPVITLRDGTTVSTVWQGGSGGADACNVGFLPETENGERVFLDTALIASVTLGGTEIWTAP</sequence>
<keyword evidence="3" id="KW-1185">Reference proteome</keyword>
<keyword evidence="1" id="KW-1133">Transmembrane helix</keyword>
<protein>
    <submittedName>
        <fullName evidence="2">DUF4179 domain-containing protein</fullName>
    </submittedName>
</protein>
<evidence type="ECO:0000313" key="3">
    <source>
        <dbReference type="Proteomes" id="UP000607645"/>
    </source>
</evidence>
<evidence type="ECO:0000313" key="2">
    <source>
        <dbReference type="EMBL" id="MBC5736522.1"/>
    </source>
</evidence>
<organism evidence="2 3">
    <name type="scientific">Lawsonibacter faecis</name>
    <dbReference type="NCBI Taxonomy" id="2763052"/>
    <lineage>
        <taxon>Bacteria</taxon>
        <taxon>Bacillati</taxon>
        <taxon>Bacillota</taxon>
        <taxon>Clostridia</taxon>
        <taxon>Eubacteriales</taxon>
        <taxon>Oscillospiraceae</taxon>
        <taxon>Lawsonibacter</taxon>
    </lineage>
</organism>
<proteinExistence type="predicted"/>
<gene>
    <name evidence="2" type="ORF">H8S62_05815</name>
</gene>
<dbReference type="RefSeq" id="WP_155148231.1">
    <property type="nucleotide sequence ID" value="NZ_JACOPQ010000003.1"/>
</dbReference>